<dbReference type="AlphaFoldDB" id="A0AAN8MLX2"/>
<dbReference type="Proteomes" id="UP001356427">
    <property type="component" value="Unassembled WGS sequence"/>
</dbReference>
<keyword evidence="2" id="KW-1185">Reference proteome</keyword>
<comment type="caution">
    <text evidence="1">The sequence shown here is derived from an EMBL/GenBank/DDBJ whole genome shotgun (WGS) entry which is preliminary data.</text>
</comment>
<organism evidence="1 2">
    <name type="scientific">Coregonus suidteri</name>
    <dbReference type="NCBI Taxonomy" id="861788"/>
    <lineage>
        <taxon>Eukaryota</taxon>
        <taxon>Metazoa</taxon>
        <taxon>Chordata</taxon>
        <taxon>Craniata</taxon>
        <taxon>Vertebrata</taxon>
        <taxon>Euteleostomi</taxon>
        <taxon>Actinopterygii</taxon>
        <taxon>Neopterygii</taxon>
        <taxon>Teleostei</taxon>
        <taxon>Protacanthopterygii</taxon>
        <taxon>Salmoniformes</taxon>
        <taxon>Salmonidae</taxon>
        <taxon>Coregoninae</taxon>
        <taxon>Coregonus</taxon>
    </lineage>
</organism>
<evidence type="ECO:0000313" key="2">
    <source>
        <dbReference type="Proteomes" id="UP001356427"/>
    </source>
</evidence>
<reference evidence="1 2" key="1">
    <citation type="submission" date="2021-04" db="EMBL/GenBank/DDBJ databases">
        <authorList>
            <person name="De Guttry C."/>
            <person name="Zahm M."/>
            <person name="Klopp C."/>
            <person name="Cabau C."/>
            <person name="Louis A."/>
            <person name="Berthelot C."/>
            <person name="Parey E."/>
            <person name="Roest Crollius H."/>
            <person name="Montfort J."/>
            <person name="Robinson-Rechavi M."/>
            <person name="Bucao C."/>
            <person name="Bouchez O."/>
            <person name="Gislard M."/>
            <person name="Lluch J."/>
            <person name="Milhes M."/>
            <person name="Lampietro C."/>
            <person name="Lopez Roques C."/>
            <person name="Donnadieu C."/>
            <person name="Braasch I."/>
            <person name="Desvignes T."/>
            <person name="Postlethwait J."/>
            <person name="Bobe J."/>
            <person name="Wedekind C."/>
            <person name="Guiguen Y."/>
        </authorList>
    </citation>
    <scope>NUCLEOTIDE SEQUENCE [LARGE SCALE GENOMIC DNA]</scope>
    <source>
        <strain evidence="1">Cs_M1</strain>
        <tissue evidence="1">Blood</tissue>
    </source>
</reference>
<protein>
    <submittedName>
        <fullName evidence="1">Uncharacterized protein</fullName>
    </submittedName>
</protein>
<name>A0AAN8MLX2_9TELE</name>
<sequence>MIVKEMEKNQAFDCKCGGSRKENTEGCSIKHLSGLHLQTKGNHGIRDREGEASISMYMVLSALLQTGCMLWNGFFRTGFPSVIQASEKRLRCC</sequence>
<evidence type="ECO:0000313" key="1">
    <source>
        <dbReference type="EMBL" id="KAK6326605.1"/>
    </source>
</evidence>
<dbReference type="EMBL" id="JAGTTL010000002">
    <property type="protein sequence ID" value="KAK6326605.1"/>
    <property type="molecule type" value="Genomic_DNA"/>
</dbReference>
<proteinExistence type="predicted"/>
<accession>A0AAN8MLX2</accession>
<gene>
    <name evidence="1" type="ORF">J4Q44_G00022500</name>
</gene>